<dbReference type="GO" id="GO:0016787">
    <property type="term" value="F:hydrolase activity"/>
    <property type="evidence" value="ECO:0007669"/>
    <property type="project" value="InterPro"/>
</dbReference>
<keyword evidence="4" id="KW-1185">Reference proteome</keyword>
<feature type="chain" id="PRO_5040441091" description="Xaa-Pro dipeptidyl-peptidase-like domain-containing protein" evidence="1">
    <location>
        <begin position="17"/>
        <end position="303"/>
    </location>
</feature>
<accession>A0A9P4NE68</accession>
<name>A0A9P4NE68_9PEZI</name>
<dbReference type="InterPro" id="IPR029058">
    <property type="entry name" value="AB_hydrolase_fold"/>
</dbReference>
<sequence>MKSVLIASLFGALAAADYPPNFVNFRPSFGGGLDPPTKAPATAGAGKKWTGDKVPRGAGEYKAIIHEDQPLYAHTIVSPASPPPAGKKWSTLIYHNNGCLAIGWIDVFNIVQNIASFGYYVVVDGNVDDGFTSGVNGPKFSVPTDGFDAIDWVVSQAAPGKLLDIDAGKFGIAGTSCGGMQSYTTLQHPKAAAAAIISSGIFGGTQRAALNKINKPIGYFQGGPFDIGYSNGKLDYQNLTVPTTWASGPFGHGGGGQYMATAVATFFQWQLQGNETAKNAFAKPETSFIKSLGYNELESKNID</sequence>
<feature type="domain" description="Xaa-Pro dipeptidyl-peptidase-like" evidence="2">
    <location>
        <begin position="106"/>
        <end position="205"/>
    </location>
</feature>
<dbReference type="InterPro" id="IPR000383">
    <property type="entry name" value="Xaa-Pro-like_dom"/>
</dbReference>
<dbReference type="Proteomes" id="UP000800235">
    <property type="component" value="Unassembled WGS sequence"/>
</dbReference>
<dbReference type="AlphaFoldDB" id="A0A9P4NE68"/>
<evidence type="ECO:0000256" key="1">
    <source>
        <dbReference type="SAM" id="SignalP"/>
    </source>
</evidence>
<protein>
    <recommendedName>
        <fullName evidence="2">Xaa-Pro dipeptidyl-peptidase-like domain-containing protein</fullName>
    </recommendedName>
</protein>
<dbReference type="Pfam" id="PF02129">
    <property type="entry name" value="Peptidase_S15"/>
    <property type="match status" value="1"/>
</dbReference>
<feature type="signal peptide" evidence="1">
    <location>
        <begin position="1"/>
        <end position="16"/>
    </location>
</feature>
<dbReference type="Gene3D" id="3.40.50.1820">
    <property type="entry name" value="alpha/beta hydrolase"/>
    <property type="match status" value="1"/>
</dbReference>
<dbReference type="SUPFAM" id="SSF53474">
    <property type="entry name" value="alpha/beta-Hydrolases"/>
    <property type="match status" value="1"/>
</dbReference>
<organism evidence="3 4">
    <name type="scientific">Tothia fuscella</name>
    <dbReference type="NCBI Taxonomy" id="1048955"/>
    <lineage>
        <taxon>Eukaryota</taxon>
        <taxon>Fungi</taxon>
        <taxon>Dikarya</taxon>
        <taxon>Ascomycota</taxon>
        <taxon>Pezizomycotina</taxon>
        <taxon>Dothideomycetes</taxon>
        <taxon>Pleosporomycetidae</taxon>
        <taxon>Venturiales</taxon>
        <taxon>Cylindrosympodiaceae</taxon>
        <taxon>Tothia</taxon>
    </lineage>
</organism>
<dbReference type="EMBL" id="MU007146">
    <property type="protein sequence ID" value="KAF2416990.1"/>
    <property type="molecule type" value="Genomic_DNA"/>
</dbReference>
<comment type="caution">
    <text evidence="3">The sequence shown here is derived from an EMBL/GenBank/DDBJ whole genome shotgun (WGS) entry which is preliminary data.</text>
</comment>
<proteinExistence type="predicted"/>
<reference evidence="3" key="1">
    <citation type="journal article" date="2020" name="Stud. Mycol.">
        <title>101 Dothideomycetes genomes: a test case for predicting lifestyles and emergence of pathogens.</title>
        <authorList>
            <person name="Haridas S."/>
            <person name="Albert R."/>
            <person name="Binder M."/>
            <person name="Bloem J."/>
            <person name="Labutti K."/>
            <person name="Salamov A."/>
            <person name="Andreopoulos B."/>
            <person name="Baker S."/>
            <person name="Barry K."/>
            <person name="Bills G."/>
            <person name="Bluhm B."/>
            <person name="Cannon C."/>
            <person name="Castanera R."/>
            <person name="Culley D."/>
            <person name="Daum C."/>
            <person name="Ezra D."/>
            <person name="Gonzalez J."/>
            <person name="Henrissat B."/>
            <person name="Kuo A."/>
            <person name="Liang C."/>
            <person name="Lipzen A."/>
            <person name="Lutzoni F."/>
            <person name="Magnuson J."/>
            <person name="Mondo S."/>
            <person name="Nolan M."/>
            <person name="Ohm R."/>
            <person name="Pangilinan J."/>
            <person name="Park H.-J."/>
            <person name="Ramirez L."/>
            <person name="Alfaro M."/>
            <person name="Sun H."/>
            <person name="Tritt A."/>
            <person name="Yoshinaga Y."/>
            <person name="Zwiers L.-H."/>
            <person name="Turgeon B."/>
            <person name="Goodwin S."/>
            <person name="Spatafora J."/>
            <person name="Crous P."/>
            <person name="Grigoriev I."/>
        </authorList>
    </citation>
    <scope>NUCLEOTIDE SEQUENCE</scope>
    <source>
        <strain evidence="3">CBS 130266</strain>
    </source>
</reference>
<evidence type="ECO:0000259" key="2">
    <source>
        <dbReference type="Pfam" id="PF02129"/>
    </source>
</evidence>
<evidence type="ECO:0000313" key="4">
    <source>
        <dbReference type="Proteomes" id="UP000800235"/>
    </source>
</evidence>
<evidence type="ECO:0000313" key="3">
    <source>
        <dbReference type="EMBL" id="KAF2416990.1"/>
    </source>
</evidence>
<keyword evidence="1" id="KW-0732">Signal</keyword>
<gene>
    <name evidence="3" type="ORF">EJ08DRAFT_739482</name>
</gene>